<proteinExistence type="predicted"/>
<dbReference type="OrthoDB" id="10550292at2759"/>
<dbReference type="AlphaFoldDB" id="A0A284SAZ4"/>
<organism evidence="1 2">
    <name type="scientific">Armillaria ostoyae</name>
    <name type="common">Armillaria root rot fungus</name>
    <dbReference type="NCBI Taxonomy" id="47428"/>
    <lineage>
        <taxon>Eukaryota</taxon>
        <taxon>Fungi</taxon>
        <taxon>Dikarya</taxon>
        <taxon>Basidiomycota</taxon>
        <taxon>Agaricomycotina</taxon>
        <taxon>Agaricomycetes</taxon>
        <taxon>Agaricomycetidae</taxon>
        <taxon>Agaricales</taxon>
        <taxon>Marasmiineae</taxon>
        <taxon>Physalacriaceae</taxon>
        <taxon>Armillaria</taxon>
    </lineage>
</organism>
<reference evidence="2" key="1">
    <citation type="journal article" date="2017" name="Nat. Ecol. Evol.">
        <title>Genome expansion and lineage-specific genetic innovations in the forest pathogenic fungi Armillaria.</title>
        <authorList>
            <person name="Sipos G."/>
            <person name="Prasanna A.N."/>
            <person name="Walter M.C."/>
            <person name="O'Connor E."/>
            <person name="Balint B."/>
            <person name="Krizsan K."/>
            <person name="Kiss B."/>
            <person name="Hess J."/>
            <person name="Varga T."/>
            <person name="Slot J."/>
            <person name="Riley R."/>
            <person name="Boka B."/>
            <person name="Rigling D."/>
            <person name="Barry K."/>
            <person name="Lee J."/>
            <person name="Mihaltcheva S."/>
            <person name="LaButti K."/>
            <person name="Lipzen A."/>
            <person name="Waldron R."/>
            <person name="Moloney N.M."/>
            <person name="Sperisen C."/>
            <person name="Kredics L."/>
            <person name="Vagvoelgyi C."/>
            <person name="Patrignani A."/>
            <person name="Fitzpatrick D."/>
            <person name="Nagy I."/>
            <person name="Doyle S."/>
            <person name="Anderson J.B."/>
            <person name="Grigoriev I.V."/>
            <person name="Gueldener U."/>
            <person name="Muensterkoetter M."/>
            <person name="Nagy L.G."/>
        </authorList>
    </citation>
    <scope>NUCLEOTIDE SEQUENCE [LARGE SCALE GENOMIC DNA]</scope>
    <source>
        <strain evidence="2">C18/9</strain>
    </source>
</reference>
<accession>A0A284SAZ4</accession>
<gene>
    <name evidence="1" type="ORF">ARMOST_21701</name>
</gene>
<protein>
    <submittedName>
        <fullName evidence="1">Uncharacterized protein</fullName>
    </submittedName>
</protein>
<sequence>MRLTRTHFWVEDPSRGRSFTRTLFSSLAEYSTSWKCVKALIRSVGTNSPRGGFSATQQGRLILDRENL</sequence>
<evidence type="ECO:0000313" key="2">
    <source>
        <dbReference type="Proteomes" id="UP000219338"/>
    </source>
</evidence>
<evidence type="ECO:0000313" key="1">
    <source>
        <dbReference type="EMBL" id="SJL18129.1"/>
    </source>
</evidence>
<dbReference type="EMBL" id="FUEG01000053">
    <property type="protein sequence ID" value="SJL18129.1"/>
    <property type="molecule type" value="Genomic_DNA"/>
</dbReference>
<keyword evidence="2" id="KW-1185">Reference proteome</keyword>
<name>A0A284SAZ4_ARMOS</name>
<dbReference type="Proteomes" id="UP000219338">
    <property type="component" value="Unassembled WGS sequence"/>
</dbReference>